<reference evidence="12 13" key="1">
    <citation type="journal article" date="2016" name="Nat. Commun.">
        <title>Thousands of microbial genomes shed light on interconnected biogeochemical processes in an aquifer system.</title>
        <authorList>
            <person name="Anantharaman K."/>
            <person name="Brown C.T."/>
            <person name="Hug L.A."/>
            <person name="Sharon I."/>
            <person name="Castelle C.J."/>
            <person name="Probst A.J."/>
            <person name="Thomas B.C."/>
            <person name="Singh A."/>
            <person name="Wilkins M.J."/>
            <person name="Karaoz U."/>
            <person name="Brodie E.L."/>
            <person name="Williams K.H."/>
            <person name="Hubbard S.S."/>
            <person name="Banfield J.F."/>
        </authorList>
    </citation>
    <scope>NUCLEOTIDE SEQUENCE [LARGE SCALE GENOMIC DNA]</scope>
    <source>
        <strain evidence="13">RIFCSPHIGHO2_01_FULL_58_15</strain>
    </source>
</reference>
<evidence type="ECO:0000256" key="7">
    <source>
        <dbReference type="ARBA" id="ARBA00022962"/>
    </source>
</evidence>
<dbReference type="CDD" id="cd06223">
    <property type="entry name" value="PRTases_typeI"/>
    <property type="match status" value="1"/>
</dbReference>
<feature type="binding site" evidence="10">
    <location>
        <position position="245"/>
    </location>
    <ligand>
        <name>[4Fe-4S] cluster</name>
        <dbReference type="ChEBI" id="CHEBI:49883"/>
    </ligand>
</feature>
<proteinExistence type="inferred from homology"/>
<dbReference type="GO" id="GO:0046872">
    <property type="term" value="F:metal ion binding"/>
    <property type="evidence" value="ECO:0007669"/>
    <property type="project" value="UniProtKB-KW"/>
</dbReference>
<comment type="caution">
    <text evidence="12">The sequence shown here is derived from an EMBL/GenBank/DDBJ whole genome shotgun (WGS) entry which is preliminary data.</text>
</comment>
<dbReference type="SUPFAM" id="SSF53271">
    <property type="entry name" value="PRTase-like"/>
    <property type="match status" value="1"/>
</dbReference>
<keyword evidence="4 8" id="KW-0328">Glycosyltransferase</keyword>
<dbReference type="EC" id="2.4.2.14" evidence="3 8"/>
<evidence type="ECO:0000313" key="13">
    <source>
        <dbReference type="Proteomes" id="UP000178690"/>
    </source>
</evidence>
<evidence type="ECO:0000256" key="8">
    <source>
        <dbReference type="PIRNR" id="PIRNR000485"/>
    </source>
</evidence>
<evidence type="ECO:0000256" key="9">
    <source>
        <dbReference type="PIRSR" id="PIRSR000485-1"/>
    </source>
</evidence>
<keyword evidence="10" id="KW-0411">Iron-sulfur</keyword>
<evidence type="ECO:0000259" key="11">
    <source>
        <dbReference type="PROSITE" id="PS51278"/>
    </source>
</evidence>
<dbReference type="Proteomes" id="UP000178690">
    <property type="component" value="Unassembled WGS sequence"/>
</dbReference>
<dbReference type="GO" id="GO:0051536">
    <property type="term" value="F:iron-sulfur cluster binding"/>
    <property type="evidence" value="ECO:0007669"/>
    <property type="project" value="UniProtKB-KW"/>
</dbReference>
<dbReference type="SUPFAM" id="SSF56235">
    <property type="entry name" value="N-terminal nucleophile aminohydrolases (Ntn hydrolases)"/>
    <property type="match status" value="1"/>
</dbReference>
<accession>A0A1G2PMF3</accession>
<comment type="pathway">
    <text evidence="1 8">Purine metabolism; IMP biosynthesis via de novo pathway; N(1)-(5-phospho-D-ribosyl)glycinamide from 5-phospho-alpha-D-ribose 1-diphosphate: step 1/2.</text>
</comment>
<gene>
    <name evidence="12" type="ORF">A2682_00500</name>
</gene>
<comment type="catalytic activity">
    <reaction evidence="8">
        <text>5-phospho-beta-D-ribosylamine + L-glutamate + diphosphate = 5-phospho-alpha-D-ribose 1-diphosphate + L-glutamine + H2O</text>
        <dbReference type="Rhea" id="RHEA:14905"/>
        <dbReference type="ChEBI" id="CHEBI:15377"/>
        <dbReference type="ChEBI" id="CHEBI:29985"/>
        <dbReference type="ChEBI" id="CHEBI:33019"/>
        <dbReference type="ChEBI" id="CHEBI:58017"/>
        <dbReference type="ChEBI" id="CHEBI:58359"/>
        <dbReference type="ChEBI" id="CHEBI:58681"/>
        <dbReference type="EC" id="2.4.2.14"/>
    </reaction>
</comment>
<dbReference type="InterPro" id="IPR017932">
    <property type="entry name" value="GATase_2_dom"/>
</dbReference>
<dbReference type="Pfam" id="PF13537">
    <property type="entry name" value="GATase_7"/>
    <property type="match status" value="1"/>
</dbReference>
<dbReference type="GO" id="GO:0004044">
    <property type="term" value="F:amidophosphoribosyltransferase activity"/>
    <property type="evidence" value="ECO:0007669"/>
    <property type="project" value="UniProtKB-EC"/>
</dbReference>
<keyword evidence="7" id="KW-0315">Glutamine amidotransferase</keyword>
<keyword evidence="6 8" id="KW-0658">Purine biosynthesis</keyword>
<dbReference type="PIRSF" id="PIRSF000485">
    <property type="entry name" value="Amd_phspho_trans"/>
    <property type="match status" value="1"/>
</dbReference>
<keyword evidence="5 8" id="KW-0808">Transferase</keyword>
<dbReference type="GO" id="GO:0006189">
    <property type="term" value="P:'de novo' IMP biosynthetic process"/>
    <property type="evidence" value="ECO:0007669"/>
    <property type="project" value="UniProtKB-UniPathway"/>
</dbReference>
<dbReference type="InterPro" id="IPR029055">
    <property type="entry name" value="Ntn_hydrolases_N"/>
</dbReference>
<dbReference type="UniPathway" id="UPA00074">
    <property type="reaction ID" value="UER00124"/>
</dbReference>
<keyword evidence="10" id="KW-0408">Iron</keyword>
<dbReference type="InterPro" id="IPR000836">
    <property type="entry name" value="PRTase_dom"/>
</dbReference>
<evidence type="ECO:0000256" key="1">
    <source>
        <dbReference type="ARBA" id="ARBA00005209"/>
    </source>
</evidence>
<dbReference type="PROSITE" id="PS51278">
    <property type="entry name" value="GATASE_TYPE_2"/>
    <property type="match status" value="1"/>
</dbReference>
<dbReference type="InterPro" id="IPR005854">
    <property type="entry name" value="PurF"/>
</dbReference>
<dbReference type="STRING" id="1802363.A2682_00500"/>
<dbReference type="Gene3D" id="3.40.50.2020">
    <property type="match status" value="1"/>
</dbReference>
<evidence type="ECO:0000256" key="6">
    <source>
        <dbReference type="ARBA" id="ARBA00022755"/>
    </source>
</evidence>
<dbReference type="InterPro" id="IPR029057">
    <property type="entry name" value="PRTase-like"/>
</dbReference>
<comment type="similarity">
    <text evidence="2 8">In the C-terminal section; belongs to the purine/pyrimidine phosphoribosyltransferase family.</text>
</comment>
<feature type="binding site" evidence="10">
    <location>
        <position position="457"/>
    </location>
    <ligand>
        <name>[4Fe-4S] cluster</name>
        <dbReference type="ChEBI" id="CHEBI:49883"/>
    </ligand>
</feature>
<feature type="binding site" evidence="10">
    <location>
        <position position="460"/>
    </location>
    <ligand>
        <name>[4Fe-4S] cluster</name>
        <dbReference type="ChEBI" id="CHEBI:49883"/>
    </ligand>
</feature>
<comment type="cofactor">
    <cofactor evidence="10">
        <name>[4Fe-4S] cluster</name>
        <dbReference type="ChEBI" id="CHEBI:49883"/>
    </cofactor>
    <text evidence="10">Binds 1 [4Fe-4S] cluster per subunit.</text>
</comment>
<feature type="domain" description="Glutamine amidotransferase type-2" evidence="11">
    <location>
        <begin position="5"/>
        <end position="227"/>
    </location>
</feature>
<evidence type="ECO:0000256" key="10">
    <source>
        <dbReference type="PIRSR" id="PIRSR000485-3"/>
    </source>
</evidence>
<feature type="active site" description="Nucleophile" evidence="9">
    <location>
        <position position="5"/>
    </location>
</feature>
<organism evidence="12 13">
    <name type="scientific">Terrybacteria sp. (strain RIFCSPHIGHO2_01_FULL_58_15)</name>
    <dbReference type="NCBI Taxonomy" id="1802363"/>
    <lineage>
        <taxon>Bacteria</taxon>
        <taxon>Candidatus Terryibacteriota</taxon>
    </lineage>
</organism>
<feature type="binding site" evidence="10">
    <location>
        <position position="395"/>
    </location>
    <ligand>
        <name>[4Fe-4S] cluster</name>
        <dbReference type="ChEBI" id="CHEBI:49883"/>
    </ligand>
</feature>
<dbReference type="EMBL" id="MHST01000009">
    <property type="protein sequence ID" value="OHA49487.1"/>
    <property type="molecule type" value="Genomic_DNA"/>
</dbReference>
<evidence type="ECO:0000256" key="5">
    <source>
        <dbReference type="ARBA" id="ARBA00022679"/>
    </source>
</evidence>
<protein>
    <recommendedName>
        <fullName evidence="3 8">Amidophosphoribosyltransferase</fullName>
        <shortName evidence="8">ATase</shortName>
        <ecNumber evidence="3 8">2.4.2.14</ecNumber>
    </recommendedName>
    <alternativeName>
        <fullName evidence="8">Glutamine phosphoribosylpyrophosphate amidotransferase</fullName>
    </alternativeName>
</protein>
<dbReference type="GO" id="GO:0009113">
    <property type="term" value="P:purine nucleobase biosynthetic process"/>
    <property type="evidence" value="ECO:0007669"/>
    <property type="project" value="InterPro"/>
</dbReference>
<dbReference type="PANTHER" id="PTHR11907">
    <property type="entry name" value="AMIDOPHOSPHORIBOSYLTRANSFERASE"/>
    <property type="match status" value="1"/>
</dbReference>
<evidence type="ECO:0000256" key="3">
    <source>
        <dbReference type="ARBA" id="ARBA00011941"/>
    </source>
</evidence>
<keyword evidence="10" id="KW-0479">Metal-binding</keyword>
<evidence type="ECO:0000256" key="2">
    <source>
        <dbReference type="ARBA" id="ARBA00010138"/>
    </source>
</evidence>
<dbReference type="Gene3D" id="3.60.20.10">
    <property type="entry name" value="Glutamine Phosphoribosylpyrophosphate, subunit 1, domain 1"/>
    <property type="match status" value="1"/>
</dbReference>
<dbReference type="AlphaFoldDB" id="A0A1G2PMF3"/>
<evidence type="ECO:0000256" key="4">
    <source>
        <dbReference type="ARBA" id="ARBA00022676"/>
    </source>
</evidence>
<sequence>MSIVCGVAGFKGSDEKAALKVAAILAEEQNRGQGSAGIAIHLCGGGDEIDVITKRGTVQDLRMRYDLRDYPGKTAVGVNRYATSGSTRFDMPPLRGEIDGQWMAFGVNGDTVNIDGKPWQQYRTSLEAVYHARSDTEVLLHLLAQTEGKDPVERMCRAFPRVEGAFSVVAVLGDGRMVLLRDRWGFRPLWIGRSEHGVAVASEDAALRGYQDLREVLPGEIIVIENDLTIAAWQYCPPAERLHVCSFESVYLKKSGSRGVNRFRSACGEKLAAELIASRMAETISNHIVVPVLDSGRDAALAFAYALGLRVVAGINRSRLSHEMRAFMAENHDARVAIAELKHVCDPEVLTGQDVILVEDSLLRGDTLSSIIPVVRRYARTVRVAIASPPVTGPCYYGIATPTRNELYASCHTIEETRRHIGADSLHYLSLAGYRSCFRHLSIAGYLEELTPDQHVCDACMSGNYPPFVPPRHSLPE</sequence>
<name>A0A1G2PMF3_TERXR</name>
<evidence type="ECO:0000313" key="12">
    <source>
        <dbReference type="EMBL" id="OHA49487.1"/>
    </source>
</evidence>